<sequence length="199" mass="21658">MNYRPYLLVTALGLAACQSPNPYTASSRPLPPAPPQAAQTLDLSAYPAAPRDFGRYRTWSWRDAPAGSTWASGELLREAVLNGLDQRGLRPAQAGKPSDLQASAALSVETRQYQTQDSFGTYYGSGPYWGDRYGMYGSVPLIRTYERQVVVVHIDLFDARDGQPVWSGSAEASAEGDQSARAGALRQAVNDALTQYPPR</sequence>
<accession>A0ABS2IE40</accession>
<dbReference type="PROSITE" id="PS51257">
    <property type="entry name" value="PROKAR_LIPOPROTEIN"/>
    <property type="match status" value="1"/>
</dbReference>
<dbReference type="Pfam" id="PF13590">
    <property type="entry name" value="DUF4136"/>
    <property type="match status" value="1"/>
</dbReference>
<comment type="caution">
    <text evidence="2">The sequence shown here is derived from an EMBL/GenBank/DDBJ whole genome shotgun (WGS) entry which is preliminary data.</text>
</comment>
<evidence type="ECO:0000313" key="3">
    <source>
        <dbReference type="Proteomes" id="UP000717995"/>
    </source>
</evidence>
<reference evidence="2 3" key="1">
    <citation type="submission" date="2021-02" db="EMBL/GenBank/DDBJ databases">
        <authorList>
            <person name="Lee D.-H."/>
        </authorList>
    </citation>
    <scope>NUCLEOTIDE SEQUENCE [LARGE SCALE GENOMIC DNA]</scope>
    <source>
        <strain evidence="2 3">UL073</strain>
    </source>
</reference>
<protein>
    <submittedName>
        <fullName evidence="2">DUF4136 domain-containing protein</fullName>
    </submittedName>
</protein>
<dbReference type="Proteomes" id="UP000717995">
    <property type="component" value="Unassembled WGS sequence"/>
</dbReference>
<dbReference type="InterPro" id="IPR025411">
    <property type="entry name" value="DUF4136"/>
</dbReference>
<keyword evidence="3" id="KW-1185">Reference proteome</keyword>
<proteinExistence type="predicted"/>
<organism evidence="2 3">
    <name type="scientific">Zestomonas insulae</name>
    <dbReference type="NCBI Taxonomy" id="2809017"/>
    <lineage>
        <taxon>Bacteria</taxon>
        <taxon>Pseudomonadati</taxon>
        <taxon>Pseudomonadota</taxon>
        <taxon>Gammaproteobacteria</taxon>
        <taxon>Pseudomonadales</taxon>
        <taxon>Pseudomonadaceae</taxon>
        <taxon>Zestomonas</taxon>
    </lineage>
</organism>
<dbReference type="EMBL" id="JAFEUP010000003">
    <property type="protein sequence ID" value="MBM7061366.1"/>
    <property type="molecule type" value="Genomic_DNA"/>
</dbReference>
<gene>
    <name evidence="2" type="ORF">JQX08_11690</name>
</gene>
<evidence type="ECO:0000259" key="1">
    <source>
        <dbReference type="Pfam" id="PF13590"/>
    </source>
</evidence>
<dbReference type="RefSeq" id="WP_205348550.1">
    <property type="nucleotide sequence ID" value="NZ_JAFEUP010000003.1"/>
</dbReference>
<evidence type="ECO:0000313" key="2">
    <source>
        <dbReference type="EMBL" id="MBM7061366.1"/>
    </source>
</evidence>
<dbReference type="Gene3D" id="3.30.160.670">
    <property type="match status" value="1"/>
</dbReference>
<feature type="domain" description="DUF4136" evidence="1">
    <location>
        <begin position="51"/>
        <end position="198"/>
    </location>
</feature>
<name>A0ABS2IE40_9GAMM</name>